<organism evidence="7 8">
    <name type="scientific">Dipodomys ordii</name>
    <name type="common">Ord's kangaroo rat</name>
    <dbReference type="NCBI Taxonomy" id="10020"/>
    <lineage>
        <taxon>Eukaryota</taxon>
        <taxon>Metazoa</taxon>
        <taxon>Chordata</taxon>
        <taxon>Craniata</taxon>
        <taxon>Vertebrata</taxon>
        <taxon>Euteleostomi</taxon>
        <taxon>Mammalia</taxon>
        <taxon>Eutheria</taxon>
        <taxon>Euarchontoglires</taxon>
        <taxon>Glires</taxon>
        <taxon>Rodentia</taxon>
        <taxon>Castorimorpha</taxon>
        <taxon>Heteromyidae</taxon>
        <taxon>Dipodomyinae</taxon>
        <taxon>Dipodomys</taxon>
    </lineage>
</organism>
<keyword evidence="3" id="KW-0645">Protease</keyword>
<feature type="region of interest" description="Disordered" evidence="6">
    <location>
        <begin position="81"/>
        <end position="111"/>
    </location>
</feature>
<dbReference type="PANTHER" id="PTHR31817:SF1">
    <property type="entry name" value="MICROTUBULE-ASSOCIATED TYROSINE CARBOXYPEPTIDASE 1"/>
    <property type="match status" value="1"/>
</dbReference>
<dbReference type="Proteomes" id="UP000081671">
    <property type="component" value="Unplaced"/>
</dbReference>
<accession>A0A1S3EV37</accession>
<dbReference type="CTD" id="653319"/>
<dbReference type="KEGG" id="dord:105983079"/>
<protein>
    <submittedName>
        <fullName evidence="8">Uncharacterized protein KIAA0895-like homolog</fullName>
    </submittedName>
</protein>
<evidence type="ECO:0000256" key="2">
    <source>
        <dbReference type="ARBA" id="ARBA00022645"/>
    </source>
</evidence>
<keyword evidence="5" id="KW-0482">Metalloprotease</keyword>
<evidence type="ECO:0000256" key="6">
    <source>
        <dbReference type="SAM" id="MobiDB-lite"/>
    </source>
</evidence>
<dbReference type="PANTHER" id="PTHR31817">
    <property type="match status" value="1"/>
</dbReference>
<dbReference type="GO" id="GO:0005874">
    <property type="term" value="C:microtubule"/>
    <property type="evidence" value="ECO:0007669"/>
    <property type="project" value="Ensembl"/>
</dbReference>
<dbReference type="FunCoup" id="A0A1S3EV37">
    <property type="interactions" value="78"/>
</dbReference>
<dbReference type="InParanoid" id="A0A1S3EV37"/>
<reference evidence="8" key="1">
    <citation type="submission" date="2025-08" db="UniProtKB">
        <authorList>
            <consortium name="RefSeq"/>
        </authorList>
    </citation>
    <scope>IDENTIFICATION</scope>
    <source>
        <tissue evidence="8">Kidney</tissue>
    </source>
</reference>
<evidence type="ECO:0000256" key="1">
    <source>
        <dbReference type="ARBA" id="ARBA00001947"/>
    </source>
</evidence>
<dbReference type="AlphaFoldDB" id="A0A1S3EV37"/>
<feature type="region of interest" description="Disordered" evidence="6">
    <location>
        <begin position="14"/>
        <end position="42"/>
    </location>
</feature>
<proteinExistence type="predicted"/>
<dbReference type="GO" id="GO:0006508">
    <property type="term" value="P:proteolysis"/>
    <property type="evidence" value="ECO:0007669"/>
    <property type="project" value="UniProtKB-KW"/>
</dbReference>
<dbReference type="Pfam" id="PF08014">
    <property type="entry name" value="MATCAP"/>
    <property type="match status" value="1"/>
</dbReference>
<dbReference type="OMA" id="RILQPPW"/>
<keyword evidence="7" id="KW-1185">Reference proteome</keyword>
<dbReference type="InterPro" id="IPR012548">
    <property type="entry name" value="MATCAP"/>
</dbReference>
<evidence type="ECO:0000256" key="5">
    <source>
        <dbReference type="ARBA" id="ARBA00023049"/>
    </source>
</evidence>
<evidence type="ECO:0000256" key="3">
    <source>
        <dbReference type="ARBA" id="ARBA00022670"/>
    </source>
</evidence>
<dbReference type="SMART" id="SM01154">
    <property type="entry name" value="DUF1704"/>
    <property type="match status" value="1"/>
</dbReference>
<gene>
    <name evidence="8" type="primary">Kiaa0895l</name>
</gene>
<keyword evidence="4" id="KW-0378">Hydrolase</keyword>
<dbReference type="RefSeq" id="XP_012868283.1">
    <property type="nucleotide sequence ID" value="XM_013012829.1"/>
</dbReference>
<dbReference type="GO" id="GO:0007420">
    <property type="term" value="P:brain development"/>
    <property type="evidence" value="ECO:0007669"/>
    <property type="project" value="Ensembl"/>
</dbReference>
<sequence length="466" mass="53051">MVLDSGAQVYEQAPLSLPSPLSQSHRLKPSDQDGPPLCSWPQSLALAVPPALQPQTEWQTFSKQHSDHRGHMRRSESICTVNSVGGRGRGTQGLASSRRGLDPGGGTLRSAASLPHIAKTRKDASNGTSKSPCMLVALRPTNMDHERSKFFQSNYTYNPQFQYQEPMPTAVLEKYREASGQFIQQAVGIIEAVLEKFGTYEHFEASTGGQLLTKCQIWSIVRKYMQKEGCVGEIVVQLSEDLLSQAVMMVENSRPTLAINLTGARQYWLEGMLRHEIGTHYLRGVNNARQPWRSAEGRLQYGLRPANPTEEGLASLHSVLFRKQPFLWRAALLYYTIHRAAHMSFRQLFQDLARYVQDTNVRWEYCVRAKRGQTDTSQPGCFSKDQVYLDGIVRILRHRQTIDFRLLTILGKVSYEDVDHLRPYGVLDKTRVPHFMQDLERYRQQLEYIMTTNRLDEAELGRLLPE</sequence>
<comment type="cofactor">
    <cofactor evidence="1">
        <name>Zn(2+)</name>
        <dbReference type="ChEBI" id="CHEBI:29105"/>
    </cofactor>
</comment>
<dbReference type="OrthoDB" id="449345at2759"/>
<dbReference type="GeneID" id="105983079"/>
<name>A0A1S3EV37_DIPOR</name>
<evidence type="ECO:0000256" key="4">
    <source>
        <dbReference type="ARBA" id="ARBA00022801"/>
    </source>
</evidence>
<evidence type="ECO:0000313" key="8">
    <source>
        <dbReference type="RefSeq" id="XP_012868283.1"/>
    </source>
</evidence>
<evidence type="ECO:0000313" key="7">
    <source>
        <dbReference type="Proteomes" id="UP000081671"/>
    </source>
</evidence>
<keyword evidence="2" id="KW-0121">Carboxypeptidase</keyword>
<dbReference type="GO" id="GO:0106423">
    <property type="term" value="F:tubulin-tyrosine carboxypeptidase"/>
    <property type="evidence" value="ECO:0007669"/>
    <property type="project" value="Ensembl"/>
</dbReference>